<feature type="transmembrane region" description="Helical" evidence="10">
    <location>
        <begin position="271"/>
        <end position="296"/>
    </location>
</feature>
<comment type="caution">
    <text evidence="11">The sequence shown here is derived from an EMBL/GenBank/DDBJ whole genome shotgun (WGS) entry which is preliminary data.</text>
</comment>
<organism evidence="11 12">
    <name type="scientific">Bdellovibrio bacteriovorus</name>
    <dbReference type="NCBI Taxonomy" id="959"/>
    <lineage>
        <taxon>Bacteria</taxon>
        <taxon>Pseudomonadati</taxon>
        <taxon>Bdellovibrionota</taxon>
        <taxon>Bdellovibrionia</taxon>
        <taxon>Bdellovibrionales</taxon>
        <taxon>Pseudobdellovibrionaceae</taxon>
        <taxon>Bdellovibrio</taxon>
    </lineage>
</organism>
<evidence type="ECO:0000256" key="8">
    <source>
        <dbReference type="ARBA" id="ARBA00023136"/>
    </source>
</evidence>
<dbReference type="AlphaFoldDB" id="A0A150WI13"/>
<evidence type="ECO:0000256" key="5">
    <source>
        <dbReference type="ARBA" id="ARBA00022692"/>
    </source>
</evidence>
<evidence type="ECO:0000313" key="11">
    <source>
        <dbReference type="EMBL" id="KYG63238.1"/>
    </source>
</evidence>
<gene>
    <name evidence="11" type="ORF">AZI86_15685</name>
</gene>
<comment type="subcellular location">
    <subcellularLocation>
        <location evidence="1">Cell membrane</location>
        <topology evidence="1">Multi-pass membrane protein</topology>
    </subcellularLocation>
</comment>
<evidence type="ECO:0000256" key="3">
    <source>
        <dbReference type="ARBA" id="ARBA00022449"/>
    </source>
</evidence>
<evidence type="ECO:0000313" key="12">
    <source>
        <dbReference type="Proteomes" id="UP000075320"/>
    </source>
</evidence>
<feature type="transmembrane region" description="Helical" evidence="10">
    <location>
        <begin position="346"/>
        <end position="367"/>
    </location>
</feature>
<evidence type="ECO:0000256" key="9">
    <source>
        <dbReference type="ARBA" id="ARBA00031636"/>
    </source>
</evidence>
<dbReference type="PANTHER" id="PTHR43298:SF2">
    <property type="entry name" value="FMN_FAD EXPORTER YEEO-RELATED"/>
    <property type="match status" value="1"/>
</dbReference>
<keyword evidence="12" id="KW-1185">Reference proteome</keyword>
<evidence type="ECO:0000256" key="6">
    <source>
        <dbReference type="ARBA" id="ARBA00022989"/>
    </source>
</evidence>
<evidence type="ECO:0000256" key="2">
    <source>
        <dbReference type="ARBA" id="ARBA00022448"/>
    </source>
</evidence>
<feature type="transmembrane region" description="Helical" evidence="10">
    <location>
        <begin position="308"/>
        <end position="325"/>
    </location>
</feature>
<sequence length="404" mass="43902">MALGASAFAGSVFVVFLIFAFGVLAPITALIAKAEGQEDHPRGGVLLHHSVGIALGLSAFLVAVLYILMSQLHLLGQTKDVIDLALPFFEITIWSLLPSLLYQTYKQFTDGIGKTKVGMGVMIFGVVFNIAGNFVLINGYWGFPKLGLNGAAWATLMARTLMALAMIAFVHFHPMFKKYLTERWSHRFDRHLTKSLIRLGLPTGMTYIFEVGAFSAAAVMMGWFGSSPLAAHQITISLASMTFLVTIGVGIAASIRVGYEIGRDDRRQARFAGMTAIKIGATYMAVCGVLFMSLRWHLPKIYVTDPDVIAIAAGLFIIVALFQIFDGIQAVSIGALRGMSDTQIPGIIAFFAYWIIGLPTGYFLAFHAGVGPMGVWIGLLIALIIASSLLTLRFHILSNRYLKP</sequence>
<dbReference type="GO" id="GO:0006811">
    <property type="term" value="P:monoatomic ion transport"/>
    <property type="evidence" value="ECO:0007669"/>
    <property type="project" value="UniProtKB-KW"/>
</dbReference>
<dbReference type="NCBIfam" id="TIGR00797">
    <property type="entry name" value="matE"/>
    <property type="match status" value="1"/>
</dbReference>
<dbReference type="Proteomes" id="UP000075320">
    <property type="component" value="Unassembled WGS sequence"/>
</dbReference>
<proteinExistence type="predicted"/>
<keyword evidence="2" id="KW-0813">Transport</keyword>
<feature type="transmembrane region" description="Helical" evidence="10">
    <location>
        <begin position="84"/>
        <end position="105"/>
    </location>
</feature>
<feature type="transmembrane region" description="Helical" evidence="10">
    <location>
        <begin position="236"/>
        <end position="259"/>
    </location>
</feature>
<keyword evidence="6 10" id="KW-1133">Transmembrane helix</keyword>
<reference evidence="11 12" key="1">
    <citation type="submission" date="2016-03" db="EMBL/GenBank/DDBJ databases">
        <authorList>
            <person name="Ploux O."/>
        </authorList>
    </citation>
    <scope>NUCLEOTIDE SEQUENCE [LARGE SCALE GENOMIC DNA]</scope>
    <source>
        <strain evidence="11 12">R0</strain>
    </source>
</reference>
<feature type="transmembrane region" description="Helical" evidence="10">
    <location>
        <begin position="6"/>
        <end position="32"/>
    </location>
</feature>
<dbReference type="PIRSF" id="PIRSF006603">
    <property type="entry name" value="DinF"/>
    <property type="match status" value="1"/>
</dbReference>
<dbReference type="CDD" id="cd13131">
    <property type="entry name" value="MATE_NorM_like"/>
    <property type="match status" value="1"/>
</dbReference>
<keyword evidence="5 10" id="KW-0812">Transmembrane</keyword>
<feature type="transmembrane region" description="Helical" evidence="10">
    <location>
        <begin position="44"/>
        <end position="69"/>
    </location>
</feature>
<feature type="transmembrane region" description="Helical" evidence="10">
    <location>
        <begin position="153"/>
        <end position="176"/>
    </location>
</feature>
<name>A0A150WI13_BDEBC</name>
<feature type="transmembrane region" description="Helical" evidence="10">
    <location>
        <begin position="373"/>
        <end position="394"/>
    </location>
</feature>
<dbReference type="EMBL" id="LUKE01000004">
    <property type="protein sequence ID" value="KYG63238.1"/>
    <property type="molecule type" value="Genomic_DNA"/>
</dbReference>
<dbReference type="GO" id="GO:0005886">
    <property type="term" value="C:plasma membrane"/>
    <property type="evidence" value="ECO:0007669"/>
    <property type="project" value="UniProtKB-SubCell"/>
</dbReference>
<dbReference type="InterPro" id="IPR048279">
    <property type="entry name" value="MdtK-like"/>
</dbReference>
<feature type="transmembrane region" description="Helical" evidence="10">
    <location>
        <begin position="196"/>
        <end position="224"/>
    </location>
</feature>
<dbReference type="GO" id="GO:0042910">
    <property type="term" value="F:xenobiotic transmembrane transporter activity"/>
    <property type="evidence" value="ECO:0007669"/>
    <property type="project" value="InterPro"/>
</dbReference>
<dbReference type="PANTHER" id="PTHR43298">
    <property type="entry name" value="MULTIDRUG RESISTANCE PROTEIN NORM-RELATED"/>
    <property type="match status" value="1"/>
</dbReference>
<evidence type="ECO:0000256" key="10">
    <source>
        <dbReference type="SAM" id="Phobius"/>
    </source>
</evidence>
<evidence type="ECO:0000256" key="4">
    <source>
        <dbReference type="ARBA" id="ARBA00022475"/>
    </source>
</evidence>
<dbReference type="GO" id="GO:0015297">
    <property type="term" value="F:antiporter activity"/>
    <property type="evidence" value="ECO:0007669"/>
    <property type="project" value="UniProtKB-KW"/>
</dbReference>
<feature type="transmembrane region" description="Helical" evidence="10">
    <location>
        <begin position="117"/>
        <end position="141"/>
    </location>
</feature>
<dbReference type="InterPro" id="IPR050222">
    <property type="entry name" value="MATE_MdtK"/>
</dbReference>
<protein>
    <recommendedName>
        <fullName evidence="9">Multidrug-efflux transporter</fullName>
    </recommendedName>
</protein>
<accession>A0A150WI13</accession>
<dbReference type="InterPro" id="IPR002528">
    <property type="entry name" value="MATE_fam"/>
</dbReference>
<evidence type="ECO:0000256" key="7">
    <source>
        <dbReference type="ARBA" id="ARBA00023065"/>
    </source>
</evidence>
<keyword evidence="4" id="KW-1003">Cell membrane</keyword>
<evidence type="ECO:0000256" key="1">
    <source>
        <dbReference type="ARBA" id="ARBA00004651"/>
    </source>
</evidence>
<keyword evidence="3" id="KW-0050">Antiport</keyword>
<keyword evidence="8 10" id="KW-0472">Membrane</keyword>
<dbReference type="Pfam" id="PF01554">
    <property type="entry name" value="MatE"/>
    <property type="match status" value="2"/>
</dbReference>
<keyword evidence="7" id="KW-0406">Ion transport</keyword>